<dbReference type="AlphaFoldDB" id="A0A9P9G2W4"/>
<proteinExistence type="predicted"/>
<gene>
    <name evidence="1" type="ORF">B0J15DRAFT_555776</name>
</gene>
<dbReference type="OrthoDB" id="5104028at2759"/>
<keyword evidence="2" id="KW-1185">Reference proteome</keyword>
<name>A0A9P9G2W4_FUSSL</name>
<evidence type="ECO:0000313" key="1">
    <source>
        <dbReference type="EMBL" id="KAH7231453.1"/>
    </source>
</evidence>
<comment type="caution">
    <text evidence="1">The sequence shown here is derived from an EMBL/GenBank/DDBJ whole genome shotgun (WGS) entry which is preliminary data.</text>
</comment>
<evidence type="ECO:0000313" key="2">
    <source>
        <dbReference type="Proteomes" id="UP000736672"/>
    </source>
</evidence>
<sequence length="234" mass="26114">MDPAHDGTSSQWPRSDQGLTAGPGLALDADYWVEAMADELLHYPAYRCLVCKTHGYAVSNLDSHLKTQHAHIGAKTRRIISARYAGLELQGLSKDDFPHSPLNPIPAIEGLPLHTGFASATDAAALDRLFFDRCISGLKSMPLMTRLLLASPHPHDAHSRPFGPLQEKTSMDRYLVYVKRFLCYCLNVLSLEEDALFAEHGFRFTHAQRASLEQLWAHLQDEEQPGEGLQEEIL</sequence>
<dbReference type="EMBL" id="JAGTJS010000033">
    <property type="protein sequence ID" value="KAH7231453.1"/>
    <property type="molecule type" value="Genomic_DNA"/>
</dbReference>
<protein>
    <submittedName>
        <fullName evidence="1">Uncharacterized protein</fullName>
    </submittedName>
</protein>
<reference evidence="1" key="1">
    <citation type="journal article" date="2021" name="Nat. Commun.">
        <title>Genetic determinants of endophytism in the Arabidopsis root mycobiome.</title>
        <authorList>
            <person name="Mesny F."/>
            <person name="Miyauchi S."/>
            <person name="Thiergart T."/>
            <person name="Pickel B."/>
            <person name="Atanasova L."/>
            <person name="Karlsson M."/>
            <person name="Huettel B."/>
            <person name="Barry K.W."/>
            <person name="Haridas S."/>
            <person name="Chen C."/>
            <person name="Bauer D."/>
            <person name="Andreopoulos W."/>
            <person name="Pangilinan J."/>
            <person name="LaButti K."/>
            <person name="Riley R."/>
            <person name="Lipzen A."/>
            <person name="Clum A."/>
            <person name="Drula E."/>
            <person name="Henrissat B."/>
            <person name="Kohler A."/>
            <person name="Grigoriev I.V."/>
            <person name="Martin F.M."/>
            <person name="Hacquard S."/>
        </authorList>
    </citation>
    <scope>NUCLEOTIDE SEQUENCE</scope>
    <source>
        <strain evidence="1">FSSC 5 MPI-SDFR-AT-0091</strain>
    </source>
</reference>
<organism evidence="1 2">
    <name type="scientific">Fusarium solani</name>
    <name type="common">Filamentous fungus</name>
    <dbReference type="NCBI Taxonomy" id="169388"/>
    <lineage>
        <taxon>Eukaryota</taxon>
        <taxon>Fungi</taxon>
        <taxon>Dikarya</taxon>
        <taxon>Ascomycota</taxon>
        <taxon>Pezizomycotina</taxon>
        <taxon>Sordariomycetes</taxon>
        <taxon>Hypocreomycetidae</taxon>
        <taxon>Hypocreales</taxon>
        <taxon>Nectriaceae</taxon>
        <taxon>Fusarium</taxon>
        <taxon>Fusarium solani species complex</taxon>
    </lineage>
</organism>
<accession>A0A9P9G2W4</accession>
<dbReference type="Proteomes" id="UP000736672">
    <property type="component" value="Unassembled WGS sequence"/>
</dbReference>